<keyword evidence="2" id="KW-1185">Reference proteome</keyword>
<dbReference type="RefSeq" id="WP_317903669.1">
    <property type="nucleotide sequence ID" value="NZ_JAIRBC010000035.1"/>
</dbReference>
<proteinExistence type="predicted"/>
<name>A0AAE3EZG5_9FLAO</name>
<accession>A0AAE3EZG5</accession>
<dbReference type="InterPro" id="IPR011051">
    <property type="entry name" value="RmlC_Cupin_sf"/>
</dbReference>
<sequence>METFRKSTLISGTTRTRKAPQLKILDMGDSFQTLQMNGQAGMVIPFQRSTEEAAIAVLEGLALLQLPDTDHFLKKGSTFIVPAGIPHSLNIIEDFKAIAVMNVDSEIQFQ</sequence>
<dbReference type="InterPro" id="IPR014710">
    <property type="entry name" value="RmlC-like_jellyroll"/>
</dbReference>
<dbReference type="Gene3D" id="2.60.120.10">
    <property type="entry name" value="Jelly Rolls"/>
    <property type="match status" value="1"/>
</dbReference>
<dbReference type="SUPFAM" id="SSF51182">
    <property type="entry name" value="RmlC-like cupins"/>
    <property type="match status" value="1"/>
</dbReference>
<dbReference type="Proteomes" id="UP001200642">
    <property type="component" value="Unassembled WGS sequence"/>
</dbReference>
<gene>
    <name evidence="1" type="ORF">K8352_17355</name>
</gene>
<protein>
    <submittedName>
        <fullName evidence="1">Cupin</fullName>
    </submittedName>
</protein>
<organism evidence="1 2">
    <name type="scientific">Cerina litoralis</name>
    <dbReference type="NCBI Taxonomy" id="2874477"/>
    <lineage>
        <taxon>Bacteria</taxon>
        <taxon>Pseudomonadati</taxon>
        <taxon>Bacteroidota</taxon>
        <taxon>Flavobacteriia</taxon>
        <taxon>Flavobacteriales</taxon>
        <taxon>Flavobacteriaceae</taxon>
        <taxon>Cerina</taxon>
    </lineage>
</organism>
<evidence type="ECO:0000313" key="2">
    <source>
        <dbReference type="Proteomes" id="UP001200642"/>
    </source>
</evidence>
<comment type="caution">
    <text evidence="1">The sequence shown here is derived from an EMBL/GenBank/DDBJ whole genome shotgun (WGS) entry which is preliminary data.</text>
</comment>
<evidence type="ECO:0000313" key="1">
    <source>
        <dbReference type="EMBL" id="MCG2462532.1"/>
    </source>
</evidence>
<dbReference type="AlphaFoldDB" id="A0AAE3EZG5"/>
<dbReference type="EMBL" id="JAIRBC010000035">
    <property type="protein sequence ID" value="MCG2462532.1"/>
    <property type="molecule type" value="Genomic_DNA"/>
</dbReference>
<reference evidence="1" key="1">
    <citation type="submission" date="2023-02" db="EMBL/GenBank/DDBJ databases">
        <title>Genome of Flavobacteriaceae gen. nov. sp. strain F89.</title>
        <authorList>
            <person name="Wang Y."/>
        </authorList>
    </citation>
    <scope>NUCLEOTIDE SEQUENCE</scope>
    <source>
        <strain evidence="1">F89</strain>
    </source>
</reference>